<dbReference type="SUPFAM" id="SSF53850">
    <property type="entry name" value="Periplasmic binding protein-like II"/>
    <property type="match status" value="1"/>
</dbReference>
<dbReference type="OrthoDB" id="8585936at2"/>
<accession>A0A3S0IIM1</accession>
<dbReference type="RefSeq" id="WP_126504910.1">
    <property type="nucleotide sequence ID" value="NZ_RXNV01000002.1"/>
</dbReference>
<evidence type="ECO:0008006" key="3">
    <source>
        <dbReference type="Google" id="ProtNLM"/>
    </source>
</evidence>
<evidence type="ECO:0000313" key="1">
    <source>
        <dbReference type="EMBL" id="RTR33354.1"/>
    </source>
</evidence>
<dbReference type="EMBL" id="RXNV01000002">
    <property type="protein sequence ID" value="RTR33354.1"/>
    <property type="molecule type" value="Genomic_DNA"/>
</dbReference>
<dbReference type="AlphaFoldDB" id="A0A3S0IIM1"/>
<evidence type="ECO:0000313" key="2">
    <source>
        <dbReference type="Proteomes" id="UP000282060"/>
    </source>
</evidence>
<sequence length="138" mass="15630">MTPSILTDSNEVISSNDSKVVYQGQKSVAGLILVAVSGRKYTALEPSLSNDVIHRFDVNREQQALSLLLNNRADFTIQPKSLADALIEEMGGRDRIFFSPEQLQTFTWHLMITSELSHLHQPLNEFIDSLENERWARS</sequence>
<organism evidence="1 2">
    <name type="scientific">Shewanella atlantica</name>
    <dbReference type="NCBI Taxonomy" id="271099"/>
    <lineage>
        <taxon>Bacteria</taxon>
        <taxon>Pseudomonadati</taxon>
        <taxon>Pseudomonadota</taxon>
        <taxon>Gammaproteobacteria</taxon>
        <taxon>Alteromonadales</taxon>
        <taxon>Shewanellaceae</taxon>
        <taxon>Shewanella</taxon>
    </lineage>
</organism>
<dbReference type="Proteomes" id="UP000282060">
    <property type="component" value="Unassembled WGS sequence"/>
</dbReference>
<proteinExistence type="predicted"/>
<name>A0A3S0IIM1_9GAMM</name>
<keyword evidence="2" id="KW-1185">Reference proteome</keyword>
<comment type="caution">
    <text evidence="1">The sequence shown here is derived from an EMBL/GenBank/DDBJ whole genome shotgun (WGS) entry which is preliminary data.</text>
</comment>
<gene>
    <name evidence="1" type="ORF">EKG39_06305</name>
</gene>
<reference evidence="1 2" key="1">
    <citation type="submission" date="2018-12" db="EMBL/GenBank/DDBJ databases">
        <authorList>
            <person name="Yu L."/>
        </authorList>
    </citation>
    <scope>NUCLEOTIDE SEQUENCE [LARGE SCALE GENOMIC DNA]</scope>
    <source>
        <strain evidence="1 2">HAW-EB5</strain>
    </source>
</reference>
<protein>
    <recommendedName>
        <fullName evidence="3">Transporter substrate-binding domain-containing protein</fullName>
    </recommendedName>
</protein>